<dbReference type="Gene3D" id="2.60.270.20">
    <property type="entry name" value="Cytolysin/lectin"/>
    <property type="match status" value="1"/>
</dbReference>
<evidence type="ECO:0000256" key="1">
    <source>
        <dbReference type="ARBA" id="ARBA00004175"/>
    </source>
</evidence>
<evidence type="ECO:0000313" key="6">
    <source>
        <dbReference type="Ensembl" id="ENSATEP00000014880.1"/>
    </source>
</evidence>
<dbReference type="Ensembl" id="ENSATET00000015116.3">
    <property type="protein sequence ID" value="ENSATEP00000014880.1"/>
    <property type="gene ID" value="ENSATEG00000010369.3"/>
</dbReference>
<dbReference type="OrthoDB" id="6132998at2759"/>
<evidence type="ECO:0000256" key="5">
    <source>
        <dbReference type="ARBA" id="ARBA00023331"/>
    </source>
</evidence>
<sequence>MAEVVGAAAGVIGAVVALGSSIAEVAPTHRQCIIEIKNNCTNFSLCNPRMFIESGSCAIPLSPFIAPLKSDIFQFSKTPNTACGSVGVFTYDLLPKASKQECKEKIAVMFSVPYDFTEYCNWYAVGVFDEKRQCDYNLYHEMYYNTDKAFIRGKARDPCLIYQGDNVTIMAAMSDAYQPVMKVQVSEKKK</sequence>
<dbReference type="OMA" id="TMSENHA"/>
<dbReference type="InterPro" id="IPR015926">
    <property type="entry name" value="Cytolysin/lectin"/>
</dbReference>
<dbReference type="GO" id="GO:0015267">
    <property type="term" value="F:channel activity"/>
    <property type="evidence" value="ECO:0007669"/>
    <property type="project" value="InterPro"/>
</dbReference>
<protein>
    <submittedName>
        <fullName evidence="6">Uncharacterized protein</fullName>
    </submittedName>
</protein>
<keyword evidence="3" id="KW-1052">Target cell membrane</keyword>
<dbReference type="GO" id="GO:0042151">
    <property type="term" value="C:nematocyst"/>
    <property type="evidence" value="ECO:0007669"/>
    <property type="project" value="UniProtKB-SubCell"/>
</dbReference>
<dbReference type="PANTHER" id="PTHR40388:SF2">
    <property type="entry name" value="ACTINOPORIN-LIKE PROTEIN"/>
    <property type="match status" value="1"/>
</dbReference>
<gene>
    <name evidence="6" type="primary">DNAJC5</name>
</gene>
<dbReference type="AlphaFoldDB" id="A0A3Q1JJ56"/>
<evidence type="ECO:0000256" key="4">
    <source>
        <dbReference type="ARBA" id="ARBA00023298"/>
    </source>
</evidence>
<dbReference type="PANTHER" id="PTHR40388">
    <property type="entry name" value="BRYOPORIN"/>
    <property type="match status" value="1"/>
</dbReference>
<accession>A0A3Q1JJ56</accession>
<dbReference type="GO" id="GO:0046930">
    <property type="term" value="C:pore complex"/>
    <property type="evidence" value="ECO:0007669"/>
    <property type="project" value="InterPro"/>
</dbReference>
<keyword evidence="4" id="KW-1053">Target membrane</keyword>
<name>A0A3Q1JJ56_ANATE</name>
<evidence type="ECO:0000256" key="3">
    <source>
        <dbReference type="ARBA" id="ARBA00022537"/>
    </source>
</evidence>
<reference evidence="6" key="2">
    <citation type="submission" date="2025-08" db="UniProtKB">
        <authorList>
            <consortium name="Ensembl"/>
        </authorList>
    </citation>
    <scope>IDENTIFICATION</scope>
</reference>
<comment type="subcellular location">
    <subcellularLocation>
        <location evidence="2">Nematocyst</location>
    </subcellularLocation>
    <subcellularLocation>
        <location evidence="1">Target cell membrane</location>
    </subcellularLocation>
</comment>
<proteinExistence type="predicted"/>
<dbReference type="GO" id="GO:0044218">
    <property type="term" value="C:other organism cell membrane"/>
    <property type="evidence" value="ECO:0007669"/>
    <property type="project" value="UniProtKB-KW"/>
</dbReference>
<dbReference type="SUPFAM" id="SSF63724">
    <property type="entry name" value="Cytolysin/lectin"/>
    <property type="match status" value="1"/>
</dbReference>
<reference evidence="6" key="3">
    <citation type="submission" date="2025-09" db="UniProtKB">
        <authorList>
            <consortium name="Ensembl"/>
        </authorList>
    </citation>
    <scope>IDENTIFICATION</scope>
</reference>
<organism evidence="6 7">
    <name type="scientific">Anabas testudineus</name>
    <name type="common">Climbing perch</name>
    <name type="synonym">Anthias testudineus</name>
    <dbReference type="NCBI Taxonomy" id="64144"/>
    <lineage>
        <taxon>Eukaryota</taxon>
        <taxon>Metazoa</taxon>
        <taxon>Chordata</taxon>
        <taxon>Craniata</taxon>
        <taxon>Vertebrata</taxon>
        <taxon>Euteleostomi</taxon>
        <taxon>Actinopterygii</taxon>
        <taxon>Neopterygii</taxon>
        <taxon>Teleostei</taxon>
        <taxon>Neoteleostei</taxon>
        <taxon>Acanthomorphata</taxon>
        <taxon>Anabantaria</taxon>
        <taxon>Anabantiformes</taxon>
        <taxon>Anabantoidei</taxon>
        <taxon>Anabantidae</taxon>
        <taxon>Anabas</taxon>
    </lineage>
</organism>
<dbReference type="InterPro" id="IPR009104">
    <property type="entry name" value="Anemon_actinoporin-like"/>
</dbReference>
<reference evidence="6" key="1">
    <citation type="submission" date="2021-04" db="EMBL/GenBank/DDBJ databases">
        <authorList>
            <consortium name="Wellcome Sanger Institute Data Sharing"/>
        </authorList>
    </citation>
    <scope>NUCLEOTIDE SEQUENCE [LARGE SCALE GENOMIC DNA]</scope>
</reference>
<keyword evidence="7" id="KW-1185">Reference proteome</keyword>
<evidence type="ECO:0000256" key="2">
    <source>
        <dbReference type="ARBA" id="ARBA00004532"/>
    </source>
</evidence>
<dbReference type="InParanoid" id="A0A3Q1JJ56"/>
<dbReference type="InterPro" id="IPR050677">
    <property type="entry name" value="Actinoporin_PFT"/>
</dbReference>
<keyword evidence="5" id="KW-0166">Nematocyst</keyword>
<dbReference type="GO" id="GO:0051715">
    <property type="term" value="P:cytolysis in another organism"/>
    <property type="evidence" value="ECO:0007669"/>
    <property type="project" value="InterPro"/>
</dbReference>
<dbReference type="Pfam" id="PF06369">
    <property type="entry name" value="Anemone_cytotox"/>
    <property type="match status" value="1"/>
</dbReference>
<dbReference type="GO" id="GO:0046931">
    <property type="term" value="P:pore complex assembly"/>
    <property type="evidence" value="ECO:0007669"/>
    <property type="project" value="InterPro"/>
</dbReference>
<keyword evidence="4" id="KW-0472">Membrane</keyword>
<dbReference type="GeneTree" id="ENSGT00940000164286"/>
<dbReference type="Proteomes" id="UP000265040">
    <property type="component" value="Chromosome 8"/>
</dbReference>
<evidence type="ECO:0000313" key="7">
    <source>
        <dbReference type="Proteomes" id="UP000265040"/>
    </source>
</evidence>
<dbReference type="GO" id="GO:0006812">
    <property type="term" value="P:monoatomic cation transport"/>
    <property type="evidence" value="ECO:0007669"/>
    <property type="project" value="InterPro"/>
</dbReference>